<proteinExistence type="predicted"/>
<evidence type="ECO:0000313" key="2">
    <source>
        <dbReference type="Proteomes" id="UP000286598"/>
    </source>
</evidence>
<dbReference type="AlphaFoldDB" id="A0A3R6IWT1"/>
<reference evidence="1 2" key="1">
    <citation type="submission" date="2018-08" db="EMBL/GenBank/DDBJ databases">
        <title>A genome reference for cultivated species of the human gut microbiota.</title>
        <authorList>
            <person name="Zou Y."/>
            <person name="Xue W."/>
            <person name="Luo G."/>
        </authorList>
    </citation>
    <scope>NUCLEOTIDE SEQUENCE [LARGE SCALE GENOMIC DNA]</scope>
    <source>
        <strain evidence="1 2">AF42-9</strain>
    </source>
</reference>
<organism evidence="1 2">
    <name type="scientific">Leyella stercorea</name>
    <dbReference type="NCBI Taxonomy" id="363265"/>
    <lineage>
        <taxon>Bacteria</taxon>
        <taxon>Pseudomonadati</taxon>
        <taxon>Bacteroidota</taxon>
        <taxon>Bacteroidia</taxon>
        <taxon>Bacteroidales</taxon>
        <taxon>Prevotellaceae</taxon>
        <taxon>Leyella</taxon>
    </lineage>
</organism>
<name>A0A3R6IWT1_9BACT</name>
<sequence>MARAKYYIKKADSKESDTVFETTRKADAERYFNRLCEDFKRNVKFAVETVRMGYFTVRYIPCSECTEYWIEKY</sequence>
<protein>
    <submittedName>
        <fullName evidence="1">Uncharacterized protein</fullName>
    </submittedName>
</protein>
<dbReference type="EMBL" id="QRNO01000002">
    <property type="protein sequence ID" value="RHK53083.1"/>
    <property type="molecule type" value="Genomic_DNA"/>
</dbReference>
<keyword evidence="2" id="KW-1185">Reference proteome</keyword>
<evidence type="ECO:0000313" key="1">
    <source>
        <dbReference type="EMBL" id="RHK53083.1"/>
    </source>
</evidence>
<comment type="caution">
    <text evidence="1">The sequence shown here is derived from an EMBL/GenBank/DDBJ whole genome shotgun (WGS) entry which is preliminary data.</text>
</comment>
<gene>
    <name evidence="1" type="ORF">DW060_01080</name>
</gene>
<dbReference type="Proteomes" id="UP000286598">
    <property type="component" value="Unassembled WGS sequence"/>
</dbReference>
<accession>A0A3R6IWT1</accession>